<dbReference type="AlphaFoldDB" id="A0A4Q7ATF0"/>
<protein>
    <submittedName>
        <fullName evidence="1">Uncharacterized protein</fullName>
    </submittedName>
</protein>
<evidence type="ECO:0000313" key="1">
    <source>
        <dbReference type="EMBL" id="RZG63592.1"/>
    </source>
</evidence>
<dbReference type="Proteomes" id="UP000293483">
    <property type="component" value="Unassembled WGS sequence"/>
</dbReference>
<name>A0A4Q7ATF0_9GAMM</name>
<gene>
    <name evidence="1" type="ORF">EXE25_19090</name>
</gene>
<reference evidence="1 2" key="1">
    <citation type="submission" date="2019-02" db="EMBL/GenBank/DDBJ databases">
        <title>The Batch Genome Submission of Acinetobacter spp. strains.</title>
        <authorList>
            <person name="Qin J."/>
            <person name="Hu Y."/>
            <person name="Ye H."/>
            <person name="Wei L."/>
            <person name="Feng Y."/>
            <person name="Zong Z."/>
        </authorList>
    </citation>
    <scope>NUCLEOTIDE SEQUENCE [LARGE SCALE GENOMIC DNA]</scope>
    <source>
        <strain evidence="1 2">WCHABo060081</strain>
    </source>
</reference>
<accession>A0A4Q7ATF0</accession>
<evidence type="ECO:0000313" key="2">
    <source>
        <dbReference type="Proteomes" id="UP000293483"/>
    </source>
</evidence>
<proteinExistence type="predicted"/>
<organism evidence="1 2">
    <name type="scientific">Acinetobacter bouvetii</name>
    <dbReference type="NCBI Taxonomy" id="202951"/>
    <lineage>
        <taxon>Bacteria</taxon>
        <taxon>Pseudomonadati</taxon>
        <taxon>Pseudomonadota</taxon>
        <taxon>Gammaproteobacteria</taxon>
        <taxon>Moraxellales</taxon>
        <taxon>Moraxellaceae</taxon>
        <taxon>Acinetobacter</taxon>
    </lineage>
</organism>
<dbReference type="RefSeq" id="WP_130149002.1">
    <property type="nucleotide sequence ID" value="NZ_SGSU01000048.1"/>
</dbReference>
<dbReference type="EMBL" id="SGSU01000048">
    <property type="protein sequence ID" value="RZG63592.1"/>
    <property type="molecule type" value="Genomic_DNA"/>
</dbReference>
<sequence>MAQSVYLNEWEQKKLYKKMIELNNKLSEKGMRGISKESQLVHKILELSIEKLEVSESGSIILKD</sequence>
<comment type="caution">
    <text evidence="1">The sequence shown here is derived from an EMBL/GenBank/DDBJ whole genome shotgun (WGS) entry which is preliminary data.</text>
</comment>